<gene>
    <name evidence="2" type="ORF">RclHR1_16410001</name>
</gene>
<proteinExistence type="predicted"/>
<name>A0A2Z6QJ06_9GLOM</name>
<reference evidence="2 3" key="1">
    <citation type="submission" date="2017-11" db="EMBL/GenBank/DDBJ databases">
        <title>The genome of Rhizophagus clarus HR1 reveals common genetic basis of auxotrophy among arbuscular mycorrhizal fungi.</title>
        <authorList>
            <person name="Kobayashi Y."/>
        </authorList>
    </citation>
    <scope>NUCLEOTIDE SEQUENCE [LARGE SCALE GENOMIC DNA]</scope>
    <source>
        <strain evidence="2 3">HR1</strain>
    </source>
</reference>
<feature type="compositionally biased region" description="Polar residues" evidence="1">
    <location>
        <begin position="190"/>
        <end position="200"/>
    </location>
</feature>
<keyword evidence="3" id="KW-1185">Reference proteome</keyword>
<feature type="compositionally biased region" description="Basic residues" evidence="1">
    <location>
        <begin position="169"/>
        <end position="183"/>
    </location>
</feature>
<protein>
    <submittedName>
        <fullName evidence="2">Uncharacterized protein</fullName>
    </submittedName>
</protein>
<evidence type="ECO:0000256" key="1">
    <source>
        <dbReference type="SAM" id="MobiDB-lite"/>
    </source>
</evidence>
<sequence length="200" mass="22620">MATYPIDWSSTSQWLRKNNDNSSPCSFQNDKTTGHKIKLYTHLLPTADIQQRNYPRLYPAQPILCSECSTQVYNNSHIGYCLAHLMELNDSLRLAATYLILLITSSPNAPPSTRDVISSIERSVLFSPVTDIHHSTYLLFHQLKFLFNTFILKSPVNSGKYTPTASIRGKNHATSPKRRKGHIGRLTAPHASNQHVTLWT</sequence>
<organism evidence="2 3">
    <name type="scientific">Rhizophagus clarus</name>
    <dbReference type="NCBI Taxonomy" id="94130"/>
    <lineage>
        <taxon>Eukaryota</taxon>
        <taxon>Fungi</taxon>
        <taxon>Fungi incertae sedis</taxon>
        <taxon>Mucoromycota</taxon>
        <taxon>Glomeromycotina</taxon>
        <taxon>Glomeromycetes</taxon>
        <taxon>Glomerales</taxon>
        <taxon>Glomeraceae</taxon>
        <taxon>Rhizophagus</taxon>
    </lineage>
</organism>
<evidence type="ECO:0000313" key="2">
    <source>
        <dbReference type="EMBL" id="GBB89655.1"/>
    </source>
</evidence>
<dbReference type="EMBL" id="BEXD01000715">
    <property type="protein sequence ID" value="GBB89655.1"/>
    <property type="molecule type" value="Genomic_DNA"/>
</dbReference>
<feature type="region of interest" description="Disordered" evidence="1">
    <location>
        <begin position="160"/>
        <end position="200"/>
    </location>
</feature>
<comment type="caution">
    <text evidence="2">The sequence shown here is derived from an EMBL/GenBank/DDBJ whole genome shotgun (WGS) entry which is preliminary data.</text>
</comment>
<accession>A0A2Z6QJ06</accession>
<evidence type="ECO:0000313" key="3">
    <source>
        <dbReference type="Proteomes" id="UP000247702"/>
    </source>
</evidence>
<dbReference type="Proteomes" id="UP000247702">
    <property type="component" value="Unassembled WGS sequence"/>
</dbReference>
<dbReference type="AlphaFoldDB" id="A0A2Z6QJ06"/>